<feature type="domain" description="CobW C-terminal" evidence="2">
    <location>
        <begin position="267"/>
        <end position="368"/>
    </location>
</feature>
<gene>
    <name evidence="3" type="ORF">GCM10009823_25200</name>
</gene>
<evidence type="ECO:0000313" key="4">
    <source>
        <dbReference type="Proteomes" id="UP001500984"/>
    </source>
</evidence>
<proteinExistence type="predicted"/>
<dbReference type="InterPro" id="IPR051927">
    <property type="entry name" value="Zn_Chap_cDPG_Synth"/>
</dbReference>
<keyword evidence="4" id="KW-1185">Reference proteome</keyword>
<dbReference type="PANTHER" id="PTHR43603:SF1">
    <property type="entry name" value="ZINC-REGULATED GTPASE METALLOPROTEIN ACTIVATOR 1"/>
    <property type="match status" value="1"/>
</dbReference>
<reference evidence="3 4" key="1">
    <citation type="journal article" date="2019" name="Int. J. Syst. Evol. Microbiol.">
        <title>The Global Catalogue of Microorganisms (GCM) 10K type strain sequencing project: providing services to taxonomists for standard genome sequencing and annotation.</title>
        <authorList>
            <consortium name="The Broad Institute Genomics Platform"/>
            <consortium name="The Broad Institute Genome Sequencing Center for Infectious Disease"/>
            <person name="Wu L."/>
            <person name="Ma J."/>
        </authorList>
    </citation>
    <scope>NUCLEOTIDE SEQUENCE [LARGE SCALE GENOMIC DNA]</scope>
    <source>
        <strain evidence="3 4">JCM 15900</strain>
    </source>
</reference>
<comment type="caution">
    <text evidence="3">The sequence shown here is derived from an EMBL/GenBank/DDBJ whole genome shotgun (WGS) entry which is preliminary data.</text>
</comment>
<dbReference type="InterPro" id="IPR027417">
    <property type="entry name" value="P-loop_NTPase"/>
</dbReference>
<dbReference type="PANTHER" id="PTHR43603">
    <property type="entry name" value="COBW DOMAIN-CONTAINING PROTEIN DDB_G0274527"/>
    <property type="match status" value="1"/>
</dbReference>
<evidence type="ECO:0000259" key="2">
    <source>
        <dbReference type="SMART" id="SM00833"/>
    </source>
</evidence>
<sequence>MAAAGENPLRDDPRSGRRLRKGRHVETEQPTTVHTGETRDPHLGVPATSGTDVIAVVGACTPERREYARRLAASRHMTLVPAGQLAGPADPDETLRSALALNTRVPGSTGLVLEYPVETSARSIVADHTHEGSPTRLRELICIVDAAHLLADLTTTAHVPLGRSDAEGTPLTAPRAELIVTQIEFASTVVLTNCSLLRREEQDALRSLTSHLSPEAHVELASVTRRADYPNPGAGYATAPYTREQTRPGWIALLNDEFAPQHRHSRVSALRYEQMRPFHPRRLARALQSHEALGRGRLLRSVGFCRLCSRPHITAQWGQVGGSFSLTPAALDSRLTAADEPLALGQDLALIGLDLDLRQLAEALDAAALTDAELLAGPEAWRTYPDPFPAWRGADQR</sequence>
<dbReference type="InterPro" id="IPR011629">
    <property type="entry name" value="CobW-like_C"/>
</dbReference>
<dbReference type="EMBL" id="BAAAPZ010000012">
    <property type="protein sequence ID" value="GAA2102010.1"/>
    <property type="molecule type" value="Genomic_DNA"/>
</dbReference>
<organism evidence="3 4">
    <name type="scientific">Brevibacterium salitolerans</name>
    <dbReference type="NCBI Taxonomy" id="1403566"/>
    <lineage>
        <taxon>Bacteria</taxon>
        <taxon>Bacillati</taxon>
        <taxon>Actinomycetota</taxon>
        <taxon>Actinomycetes</taxon>
        <taxon>Micrococcales</taxon>
        <taxon>Brevibacteriaceae</taxon>
        <taxon>Brevibacterium</taxon>
    </lineage>
</organism>
<evidence type="ECO:0000313" key="3">
    <source>
        <dbReference type="EMBL" id="GAA2102010.1"/>
    </source>
</evidence>
<feature type="region of interest" description="Disordered" evidence="1">
    <location>
        <begin position="1"/>
        <end position="47"/>
    </location>
</feature>
<dbReference type="Gene3D" id="3.40.50.300">
    <property type="entry name" value="P-loop containing nucleotide triphosphate hydrolases"/>
    <property type="match status" value="1"/>
</dbReference>
<dbReference type="SUPFAM" id="SSF90002">
    <property type="entry name" value="Hypothetical protein YjiA, C-terminal domain"/>
    <property type="match status" value="1"/>
</dbReference>
<evidence type="ECO:0000256" key="1">
    <source>
        <dbReference type="SAM" id="MobiDB-lite"/>
    </source>
</evidence>
<protein>
    <recommendedName>
        <fullName evidence="2">CobW C-terminal domain-containing protein</fullName>
    </recommendedName>
</protein>
<dbReference type="SMART" id="SM00833">
    <property type="entry name" value="CobW_C"/>
    <property type="match status" value="1"/>
</dbReference>
<dbReference type="Proteomes" id="UP001500984">
    <property type="component" value="Unassembled WGS sequence"/>
</dbReference>
<accession>A0ABN2WZD5</accession>
<name>A0ABN2WZD5_9MICO</name>
<dbReference type="Pfam" id="PF07683">
    <property type="entry name" value="CobW_C"/>
    <property type="match status" value="1"/>
</dbReference>